<dbReference type="InterPro" id="IPR010093">
    <property type="entry name" value="SinI_DNA-bd"/>
</dbReference>
<sequence length="142" mass="15750">MPVPAMVPLGEAARLTGRTPEDLKEMAETGEVFAVHVSGHYYFDPARLPEHPPLPEELSGELPELMTAQEVAHLFRVHPKTVTSWARQGRLTYLRTLGGHRRYSADDVRALLDQQTADDEAPPPDHHGQPAENSDNEEGTPQ</sequence>
<dbReference type="Gene3D" id="1.10.1660.10">
    <property type="match status" value="1"/>
</dbReference>
<dbReference type="Proteomes" id="UP000237846">
    <property type="component" value="Unassembled WGS sequence"/>
</dbReference>
<dbReference type="Pfam" id="PF12728">
    <property type="entry name" value="HTH_17"/>
    <property type="match status" value="1"/>
</dbReference>
<name>A0A2T0QCI4_9ACTN</name>
<dbReference type="GO" id="GO:0003677">
    <property type="term" value="F:DNA binding"/>
    <property type="evidence" value="ECO:0007669"/>
    <property type="project" value="InterPro"/>
</dbReference>
<dbReference type="InterPro" id="IPR048048">
    <property type="entry name" value="BldC-like"/>
</dbReference>
<feature type="domain" description="Helix-turn-helix" evidence="2">
    <location>
        <begin position="65"/>
        <end position="115"/>
    </location>
</feature>
<dbReference type="AlphaFoldDB" id="A0A2T0QCI4"/>
<dbReference type="InterPro" id="IPR041657">
    <property type="entry name" value="HTH_17"/>
</dbReference>
<feature type="region of interest" description="Disordered" evidence="1">
    <location>
        <begin position="111"/>
        <end position="142"/>
    </location>
</feature>
<evidence type="ECO:0000313" key="3">
    <source>
        <dbReference type="EMBL" id="PRY01563.1"/>
    </source>
</evidence>
<dbReference type="InterPro" id="IPR009061">
    <property type="entry name" value="DNA-bd_dom_put_sf"/>
</dbReference>
<comment type="caution">
    <text evidence="3">The sequence shown here is derived from an EMBL/GenBank/DDBJ whole genome shotgun (WGS) entry which is preliminary data.</text>
</comment>
<evidence type="ECO:0000313" key="4">
    <source>
        <dbReference type="Proteomes" id="UP000237846"/>
    </source>
</evidence>
<gene>
    <name evidence="3" type="ORF">CLV72_101146</name>
</gene>
<dbReference type="CDD" id="cd04762">
    <property type="entry name" value="HTH_MerR-trunc"/>
    <property type="match status" value="1"/>
</dbReference>
<dbReference type="NCBIfam" id="NF033787">
    <property type="entry name" value="HTH_BldC"/>
    <property type="match status" value="1"/>
</dbReference>
<proteinExistence type="predicted"/>
<organism evidence="3 4">
    <name type="scientific">Allonocardiopsis opalescens</name>
    <dbReference type="NCBI Taxonomy" id="1144618"/>
    <lineage>
        <taxon>Bacteria</taxon>
        <taxon>Bacillati</taxon>
        <taxon>Actinomycetota</taxon>
        <taxon>Actinomycetes</taxon>
        <taxon>Streptosporangiales</taxon>
        <taxon>Allonocardiopsis</taxon>
    </lineage>
</organism>
<accession>A0A2T0QCI4</accession>
<dbReference type="SUPFAM" id="SSF46955">
    <property type="entry name" value="Putative DNA-binding domain"/>
    <property type="match status" value="1"/>
</dbReference>
<evidence type="ECO:0000259" key="2">
    <source>
        <dbReference type="Pfam" id="PF12728"/>
    </source>
</evidence>
<reference evidence="3 4" key="1">
    <citation type="submission" date="2018-03" db="EMBL/GenBank/DDBJ databases">
        <title>Genomic Encyclopedia of Archaeal and Bacterial Type Strains, Phase II (KMG-II): from individual species to whole genera.</title>
        <authorList>
            <person name="Goeker M."/>
        </authorList>
    </citation>
    <scope>NUCLEOTIDE SEQUENCE [LARGE SCALE GENOMIC DNA]</scope>
    <source>
        <strain evidence="3 4">DSM 45601</strain>
    </source>
</reference>
<dbReference type="NCBIfam" id="TIGR01764">
    <property type="entry name" value="excise"/>
    <property type="match status" value="1"/>
</dbReference>
<dbReference type="RefSeq" id="WP_425428002.1">
    <property type="nucleotide sequence ID" value="NZ_PVZC01000001.1"/>
</dbReference>
<protein>
    <submittedName>
        <fullName evidence="3">Excisionase family DNA binding protein</fullName>
    </submittedName>
</protein>
<keyword evidence="4" id="KW-1185">Reference proteome</keyword>
<dbReference type="EMBL" id="PVZC01000001">
    <property type="protein sequence ID" value="PRY01563.1"/>
    <property type="molecule type" value="Genomic_DNA"/>
</dbReference>
<evidence type="ECO:0000256" key="1">
    <source>
        <dbReference type="SAM" id="MobiDB-lite"/>
    </source>
</evidence>